<gene>
    <name evidence="1" type="ORF">HHI36_001976</name>
</gene>
<name>A0ABD2P965_9CUCU</name>
<organism evidence="1 2">
    <name type="scientific">Cryptolaemus montrouzieri</name>
    <dbReference type="NCBI Taxonomy" id="559131"/>
    <lineage>
        <taxon>Eukaryota</taxon>
        <taxon>Metazoa</taxon>
        <taxon>Ecdysozoa</taxon>
        <taxon>Arthropoda</taxon>
        <taxon>Hexapoda</taxon>
        <taxon>Insecta</taxon>
        <taxon>Pterygota</taxon>
        <taxon>Neoptera</taxon>
        <taxon>Endopterygota</taxon>
        <taxon>Coleoptera</taxon>
        <taxon>Polyphaga</taxon>
        <taxon>Cucujiformia</taxon>
        <taxon>Coccinelloidea</taxon>
        <taxon>Coccinellidae</taxon>
        <taxon>Scymninae</taxon>
        <taxon>Scymnini</taxon>
        <taxon>Cryptolaemus</taxon>
    </lineage>
</organism>
<protein>
    <recommendedName>
        <fullName evidence="3">Reverse transcriptase domain-containing protein</fullName>
    </recommendedName>
</protein>
<evidence type="ECO:0000313" key="2">
    <source>
        <dbReference type="Proteomes" id="UP001516400"/>
    </source>
</evidence>
<dbReference type="EMBL" id="JABFTP020000185">
    <property type="protein sequence ID" value="KAL3287506.1"/>
    <property type="molecule type" value="Genomic_DNA"/>
</dbReference>
<proteinExistence type="predicted"/>
<dbReference type="PANTHER" id="PTHR33332">
    <property type="entry name" value="REVERSE TRANSCRIPTASE DOMAIN-CONTAINING PROTEIN"/>
    <property type="match status" value="1"/>
</dbReference>
<sequence>MFIDDLLDVIDIPELMYADDLKIFLEIKTQRNCERLQEVIFVSDWCRSNCLYLNMSKCSVVSFTRKKMIQLFDYEIYETVLRRSNEAKDLGIIFDQKFTSSPHINYLFSSAFRVYGFIIRNGKKTLQL</sequence>
<comment type="caution">
    <text evidence="1">The sequence shown here is derived from an EMBL/GenBank/DDBJ whole genome shotgun (WGS) entry which is preliminary data.</text>
</comment>
<dbReference type="Proteomes" id="UP001516400">
    <property type="component" value="Unassembled WGS sequence"/>
</dbReference>
<dbReference type="AlphaFoldDB" id="A0ABD2P965"/>
<reference evidence="1 2" key="1">
    <citation type="journal article" date="2021" name="BMC Biol.">
        <title>Horizontally acquired antibacterial genes associated with adaptive radiation of ladybird beetles.</title>
        <authorList>
            <person name="Li H.S."/>
            <person name="Tang X.F."/>
            <person name="Huang Y.H."/>
            <person name="Xu Z.Y."/>
            <person name="Chen M.L."/>
            <person name="Du X.Y."/>
            <person name="Qiu B.Y."/>
            <person name="Chen P.T."/>
            <person name="Zhang W."/>
            <person name="Slipinski A."/>
            <person name="Escalona H.E."/>
            <person name="Waterhouse R.M."/>
            <person name="Zwick A."/>
            <person name="Pang H."/>
        </authorList>
    </citation>
    <scope>NUCLEOTIDE SEQUENCE [LARGE SCALE GENOMIC DNA]</scope>
    <source>
        <strain evidence="1">SYSU2018</strain>
    </source>
</reference>
<accession>A0ABD2P965</accession>
<evidence type="ECO:0008006" key="3">
    <source>
        <dbReference type="Google" id="ProtNLM"/>
    </source>
</evidence>
<keyword evidence="2" id="KW-1185">Reference proteome</keyword>
<evidence type="ECO:0000313" key="1">
    <source>
        <dbReference type="EMBL" id="KAL3287506.1"/>
    </source>
</evidence>